<dbReference type="STRING" id="1325734.A0A428NKJ0"/>
<dbReference type="InterPro" id="IPR002110">
    <property type="entry name" value="Ankyrin_rpt"/>
</dbReference>
<evidence type="ECO:0000313" key="3">
    <source>
        <dbReference type="Proteomes" id="UP000288168"/>
    </source>
</evidence>
<dbReference type="SUPFAM" id="SSF48403">
    <property type="entry name" value="Ankyrin repeat"/>
    <property type="match status" value="1"/>
</dbReference>
<dbReference type="Gene3D" id="1.25.40.20">
    <property type="entry name" value="Ankyrin repeat-containing domain"/>
    <property type="match status" value="1"/>
</dbReference>
<name>A0A428NKJ0_9HYPO</name>
<feature type="region of interest" description="Disordered" evidence="1">
    <location>
        <begin position="407"/>
        <end position="430"/>
    </location>
</feature>
<gene>
    <name evidence="2" type="ORF">CEP54_015859</name>
</gene>
<dbReference type="OrthoDB" id="366390at2759"/>
<dbReference type="InterPro" id="IPR036770">
    <property type="entry name" value="Ankyrin_rpt-contain_sf"/>
</dbReference>
<keyword evidence="3" id="KW-1185">Reference proteome</keyword>
<sequence length="430" mass="48241">MDMPRSVTLLDLPREIQDMISTFLDDKNFSALIRSSTALQVPLPQRPHLKTAKLLELLSIGGTDETIINQHQMLAWHADAGLNDTHQRLSWHPDTGFDVIKISPIQLVASSGRNKLLKYLLDRGISVDYGADRTLLTSAILANQTTTATLLMELGASIDSRNGVGLLHLAASAGSIEMVDILMARPDINTHAENESRSVVSYALTSPSTNWRDVVAHLDKKGLKPTDKDLTYAIHKGRGNRLYELSPESDTSTDTKTATGQGEFISLFRQWLSERREPVMAGLINLWCSPGVGCDFEAADSCLTMAKEASPEWPNRLISRKVTNHIQSLATELKSPRELDKILDQFPQIFSVIHVLKKHLTEEQWELDHRLCLLVLYRELLARKYPLSRDGCRQLLQSYPTRIQQKLKEVSESEAKSRAEDADDKWEAGR</sequence>
<accession>A0A428NKJ0</accession>
<evidence type="ECO:0000256" key="1">
    <source>
        <dbReference type="SAM" id="MobiDB-lite"/>
    </source>
</evidence>
<comment type="caution">
    <text evidence="2">The sequence shown here is derived from an EMBL/GenBank/DDBJ whole genome shotgun (WGS) entry which is preliminary data.</text>
</comment>
<organism evidence="2 3">
    <name type="scientific">Fusarium duplospermum</name>
    <dbReference type="NCBI Taxonomy" id="1325734"/>
    <lineage>
        <taxon>Eukaryota</taxon>
        <taxon>Fungi</taxon>
        <taxon>Dikarya</taxon>
        <taxon>Ascomycota</taxon>
        <taxon>Pezizomycotina</taxon>
        <taxon>Sordariomycetes</taxon>
        <taxon>Hypocreomycetidae</taxon>
        <taxon>Hypocreales</taxon>
        <taxon>Nectriaceae</taxon>
        <taxon>Fusarium</taxon>
        <taxon>Fusarium solani species complex</taxon>
    </lineage>
</organism>
<evidence type="ECO:0000313" key="2">
    <source>
        <dbReference type="EMBL" id="RSL41315.1"/>
    </source>
</evidence>
<reference evidence="2 3" key="1">
    <citation type="submission" date="2017-06" db="EMBL/GenBank/DDBJ databases">
        <title>Comparative genomic analysis of Ambrosia Fusariam Clade fungi.</title>
        <authorList>
            <person name="Stajich J.E."/>
            <person name="Carrillo J."/>
            <person name="Kijimoto T."/>
            <person name="Eskalen A."/>
            <person name="O'Donnell K."/>
            <person name="Kasson M."/>
        </authorList>
    </citation>
    <scope>NUCLEOTIDE SEQUENCE [LARGE SCALE GENOMIC DNA]</scope>
    <source>
        <strain evidence="2 3">NRRL62584</strain>
    </source>
</reference>
<dbReference type="Proteomes" id="UP000288168">
    <property type="component" value="Unassembled WGS sequence"/>
</dbReference>
<dbReference type="SMART" id="SM00248">
    <property type="entry name" value="ANK"/>
    <property type="match status" value="3"/>
</dbReference>
<proteinExistence type="predicted"/>
<protein>
    <submittedName>
        <fullName evidence="2">Uncharacterized protein</fullName>
    </submittedName>
</protein>
<dbReference type="EMBL" id="NKCI01000427">
    <property type="protein sequence ID" value="RSL41315.1"/>
    <property type="molecule type" value="Genomic_DNA"/>
</dbReference>
<dbReference type="AlphaFoldDB" id="A0A428NKJ0"/>